<dbReference type="PaxDb" id="4081-Solyc01g090630.2.1"/>
<dbReference type="InterPro" id="IPR050231">
    <property type="entry name" value="Iron_ascorbate_oxido_reductase"/>
</dbReference>
<dbReference type="GeneID" id="101264554"/>
<dbReference type="PROSITE" id="PS51471">
    <property type="entry name" value="FE2OG_OXY"/>
    <property type="match status" value="1"/>
</dbReference>
<dbReference type="GO" id="GO:0016706">
    <property type="term" value="F:2-oxoglutarate-dependent dioxygenase activity"/>
    <property type="evidence" value="ECO:0000318"/>
    <property type="project" value="GO_Central"/>
</dbReference>
<evidence type="ECO:0000256" key="4">
    <source>
        <dbReference type="RuleBase" id="RU003682"/>
    </source>
</evidence>
<evidence type="ECO:0000313" key="6">
    <source>
        <dbReference type="EnsemblPlants" id="Solyc01g090630.3.1"/>
    </source>
</evidence>
<dbReference type="OrthoDB" id="288590at2759"/>
<dbReference type="InterPro" id="IPR027443">
    <property type="entry name" value="IPNS-like_sf"/>
</dbReference>
<accession>A0A3Q7EJT5</accession>
<evidence type="ECO:0000313" key="7">
    <source>
        <dbReference type="Proteomes" id="UP000004994"/>
    </source>
</evidence>
<proteinExistence type="inferred from homology"/>
<dbReference type="Pfam" id="PF03171">
    <property type="entry name" value="2OG-FeII_Oxy"/>
    <property type="match status" value="1"/>
</dbReference>
<dbReference type="STRING" id="4081.A0A3Q7EJT5"/>
<dbReference type="InterPro" id="IPR026992">
    <property type="entry name" value="DIOX_N"/>
</dbReference>
<dbReference type="OMA" id="DETHPIQ"/>
<comment type="similarity">
    <text evidence="4">Belongs to the iron/ascorbate-dependent oxidoreductase family.</text>
</comment>
<dbReference type="GO" id="GO:0046872">
    <property type="term" value="F:metal ion binding"/>
    <property type="evidence" value="ECO:0007669"/>
    <property type="project" value="UniProtKB-KW"/>
</dbReference>
<dbReference type="GO" id="GO:0031418">
    <property type="term" value="F:L-ascorbic acid binding"/>
    <property type="evidence" value="ECO:0007669"/>
    <property type="project" value="UniProtKB-KW"/>
</dbReference>
<dbReference type="InParanoid" id="A0A3Q7EJT5"/>
<dbReference type="RefSeq" id="XP_004229769.1">
    <property type="nucleotide sequence ID" value="XM_004229721.4"/>
</dbReference>
<protein>
    <recommendedName>
        <fullName evidence="5">Fe2OG dioxygenase domain-containing protein</fullName>
    </recommendedName>
</protein>
<keyword evidence="3 4" id="KW-0408">Iron</keyword>
<evidence type="ECO:0000256" key="2">
    <source>
        <dbReference type="ARBA" id="ARBA00022896"/>
    </source>
</evidence>
<sequence>MNKNTLIMSDSKIPIIDLFKLDEYSNSWVPLCNNVRHALEEYGYFIALYDDDKKNKISTEIFDVMEELFDLPIETKKKNTSDFYFYQWNGLLKKAPLHESFGIPHPTDVEALQSFTTLMWPQGNRRFCETVTSYVKVAAEVEQLVDKMVFESYGVAERHYESHVAATTYLLRPIKYRPPLQGAEDGSGNIGCNAHTDKSFSTLLFQNQINALQVETKSGEWIDVDVPPSAFVFLAGDAYEAWSNGRIYAARHQVLMKEDKERYTLALFTFNKGITEIPEELVDETHPIQYKPFDNFGLAWYYLSGASSMAHGTAKPYCGINAT</sequence>
<dbReference type="Proteomes" id="UP000004994">
    <property type="component" value="Chromosome 1"/>
</dbReference>
<dbReference type="EnsemblPlants" id="Solyc01g090630.3.1">
    <property type="protein sequence ID" value="Solyc01g090630.3.1"/>
    <property type="gene ID" value="Solyc01g090630.3"/>
</dbReference>
<evidence type="ECO:0000256" key="3">
    <source>
        <dbReference type="ARBA" id="ARBA00023004"/>
    </source>
</evidence>
<keyword evidence="1 4" id="KW-0479">Metal-binding</keyword>
<reference evidence="6" key="1">
    <citation type="journal article" date="2012" name="Nature">
        <title>The tomato genome sequence provides insights into fleshy fruit evolution.</title>
        <authorList>
            <consortium name="Tomato Genome Consortium"/>
        </authorList>
    </citation>
    <scope>NUCLEOTIDE SEQUENCE [LARGE SCALE GENOMIC DNA]</scope>
    <source>
        <strain evidence="6">cv. Heinz 1706</strain>
    </source>
</reference>
<dbReference type="InterPro" id="IPR044861">
    <property type="entry name" value="IPNS-like_FE2OG_OXY"/>
</dbReference>
<dbReference type="Gene3D" id="2.60.120.330">
    <property type="entry name" value="B-lactam Antibiotic, Isopenicillin N Synthase, Chain"/>
    <property type="match status" value="1"/>
</dbReference>
<dbReference type="GO" id="GO:0002238">
    <property type="term" value="P:response to molecule of fungal origin"/>
    <property type="evidence" value="ECO:0007669"/>
    <property type="project" value="UniProtKB-ARBA"/>
</dbReference>
<dbReference type="Gramene" id="Solyc01g090630.3.1">
    <property type="protein sequence ID" value="Solyc01g090630.3.1"/>
    <property type="gene ID" value="Solyc01g090630.3"/>
</dbReference>
<organism evidence="6">
    <name type="scientific">Solanum lycopersicum</name>
    <name type="common">Tomato</name>
    <name type="synonym">Lycopersicon esculentum</name>
    <dbReference type="NCBI Taxonomy" id="4081"/>
    <lineage>
        <taxon>Eukaryota</taxon>
        <taxon>Viridiplantae</taxon>
        <taxon>Streptophyta</taxon>
        <taxon>Embryophyta</taxon>
        <taxon>Tracheophyta</taxon>
        <taxon>Spermatophyta</taxon>
        <taxon>Magnoliopsida</taxon>
        <taxon>eudicotyledons</taxon>
        <taxon>Gunneridae</taxon>
        <taxon>Pentapetalae</taxon>
        <taxon>asterids</taxon>
        <taxon>lamiids</taxon>
        <taxon>Solanales</taxon>
        <taxon>Solanaceae</taxon>
        <taxon>Solanoideae</taxon>
        <taxon>Solaneae</taxon>
        <taxon>Solanum</taxon>
        <taxon>Solanum subgen. Lycopersicon</taxon>
    </lineage>
</organism>
<dbReference type="PANTHER" id="PTHR47990">
    <property type="entry name" value="2-OXOGLUTARATE (2OG) AND FE(II)-DEPENDENT OXYGENASE SUPERFAMILY PROTEIN-RELATED"/>
    <property type="match status" value="1"/>
</dbReference>
<dbReference type="AlphaFoldDB" id="A0A3Q7EJT5"/>
<dbReference type="InterPro" id="IPR005123">
    <property type="entry name" value="Oxoglu/Fe-dep_dioxygenase_dom"/>
</dbReference>
<dbReference type="KEGG" id="sly:101264554"/>
<dbReference type="GO" id="GO:0009805">
    <property type="term" value="P:coumarin biosynthetic process"/>
    <property type="evidence" value="ECO:0007669"/>
    <property type="project" value="UniProtKB-ARBA"/>
</dbReference>
<keyword evidence="2" id="KW-0847">Vitamin C</keyword>
<evidence type="ECO:0000256" key="1">
    <source>
        <dbReference type="ARBA" id="ARBA00022723"/>
    </source>
</evidence>
<gene>
    <name evidence="6" type="primary">LOC101264554</name>
</gene>
<reference evidence="6" key="2">
    <citation type="submission" date="2019-01" db="UniProtKB">
        <authorList>
            <consortium name="EnsemblPlants"/>
        </authorList>
    </citation>
    <scope>IDENTIFICATION</scope>
    <source>
        <strain evidence="6">cv. Heinz 1706</strain>
    </source>
</reference>
<name>A0A3Q7EJT5_SOLLC</name>
<dbReference type="Pfam" id="PF14226">
    <property type="entry name" value="DIOX_N"/>
    <property type="match status" value="1"/>
</dbReference>
<evidence type="ECO:0000259" key="5">
    <source>
        <dbReference type="PROSITE" id="PS51471"/>
    </source>
</evidence>
<keyword evidence="4" id="KW-0560">Oxidoreductase</keyword>
<keyword evidence="7" id="KW-1185">Reference proteome</keyword>
<feature type="domain" description="Fe2OG dioxygenase" evidence="5">
    <location>
        <begin position="167"/>
        <end position="271"/>
    </location>
</feature>
<dbReference type="SUPFAM" id="SSF51197">
    <property type="entry name" value="Clavaminate synthase-like"/>
    <property type="match status" value="1"/>
</dbReference>